<accession>A0A368X7M3</accession>
<reference evidence="1 2" key="1">
    <citation type="submission" date="2018-07" db="EMBL/GenBank/DDBJ databases">
        <title>Freshwater and sediment microbial communities from various areas in North America, analyzing microbe dynamics in response to fracking.</title>
        <authorList>
            <person name="Lamendella R."/>
        </authorList>
    </citation>
    <scope>NUCLEOTIDE SEQUENCE [LARGE SCALE GENOMIC DNA]</scope>
    <source>
        <strain evidence="1 2">105B</strain>
    </source>
</reference>
<evidence type="ECO:0000313" key="2">
    <source>
        <dbReference type="Proteomes" id="UP000253647"/>
    </source>
</evidence>
<dbReference type="Proteomes" id="UP000253647">
    <property type="component" value="Unassembled WGS sequence"/>
</dbReference>
<gene>
    <name evidence="1" type="ORF">DET61_11642</name>
</gene>
<dbReference type="RefSeq" id="WP_114435121.1">
    <property type="nucleotide sequence ID" value="NZ_QPJI01000016.1"/>
</dbReference>
<proteinExistence type="predicted"/>
<evidence type="ECO:0000313" key="1">
    <source>
        <dbReference type="EMBL" id="RCW64001.1"/>
    </source>
</evidence>
<comment type="caution">
    <text evidence="1">The sequence shown here is derived from an EMBL/GenBank/DDBJ whole genome shotgun (WGS) entry which is preliminary data.</text>
</comment>
<organism evidence="1 2">
    <name type="scientific">Marinobacter nauticus</name>
    <name type="common">Marinobacter hydrocarbonoclasticus</name>
    <name type="synonym">Marinobacter aquaeolei</name>
    <dbReference type="NCBI Taxonomy" id="2743"/>
    <lineage>
        <taxon>Bacteria</taxon>
        <taxon>Pseudomonadati</taxon>
        <taxon>Pseudomonadota</taxon>
        <taxon>Gammaproteobacteria</taxon>
        <taxon>Pseudomonadales</taxon>
        <taxon>Marinobacteraceae</taxon>
        <taxon>Marinobacter</taxon>
    </lineage>
</organism>
<protein>
    <submittedName>
        <fullName evidence="1">Uncharacterized protein</fullName>
    </submittedName>
</protein>
<name>A0A368X7M3_MARNT</name>
<dbReference type="EMBL" id="QPJI01000016">
    <property type="protein sequence ID" value="RCW64001.1"/>
    <property type="molecule type" value="Genomic_DNA"/>
</dbReference>
<dbReference type="AlphaFoldDB" id="A0A368X7M3"/>
<sequence length="79" mass="9439">MNNSQLAPQRLKIEDAGGVWGYAWCMFRVWRGKYHMDIERRVIVRKDFKGWRDCFDAECRSLKTLWGYDSVEFLSICQA</sequence>